<comment type="caution">
    <text evidence="9">The sequence shown here is derived from an EMBL/GenBank/DDBJ whole genome shotgun (WGS) entry which is preliminary data.</text>
</comment>
<dbReference type="PIRSF" id="PIRSF000538">
    <property type="entry name" value="GlpK"/>
    <property type="match status" value="1"/>
</dbReference>
<feature type="domain" description="Carbohydrate kinase FGGY N-terminal" evidence="7">
    <location>
        <begin position="6"/>
        <end position="281"/>
    </location>
</feature>
<dbReference type="InterPro" id="IPR018485">
    <property type="entry name" value="FGGY_C"/>
</dbReference>
<reference evidence="9" key="1">
    <citation type="submission" date="2021-06" db="EMBL/GenBank/DDBJ databases">
        <authorList>
            <person name="Kallberg Y."/>
            <person name="Tangrot J."/>
            <person name="Rosling A."/>
        </authorList>
    </citation>
    <scope>NUCLEOTIDE SEQUENCE</scope>
    <source>
        <strain evidence="9">FL130A</strain>
    </source>
</reference>
<sequence length="522" mass="59075">MENLFFGLDLSTQQLKLTVVDENSKVILEESVNFDKELPEYGTKNGVIANGNIITSPTLMWVAAVDRLFTKLQSVGFPFRYVKAVSGAGQQHGSVYWRNNAANILANLDPSQSLVTQLSNCFSILDSPTWQDSSTTQECRQLESIVSGPEMLAKLTGSKAYERFTGNQIAKIYRHNRQAYDETERISLVSSFLATLFLGKYAQIDVSDGSGMNLLNIYTKEWDNRLLEACGGSELRQKLGEPEKDGFKIIGKISEYFIKRYGFDCECMILPFMGDNPSSLLSLRLESGDIVISLGTSDTVLLLTNQADPNTESHTLCHPIDPNTYISMLCYKNGSLTREYIRDVYANKSWNKFNEILLSYPHPHENKIGFYFRIQEITPFAHGIHRFVNQELVEEFDDPKYNARAILESQFMSMRIRTEKLMSDKEWKRIIAIGGASENTEILKVLTDVFGVDVWRYSGKNSAGYGAALKALMTTFRNANSSSSMSDLFMIADPSSENTLIYERMLNIYQQLELRVLNHNQI</sequence>
<dbReference type="InterPro" id="IPR018484">
    <property type="entry name" value="FGGY_N"/>
</dbReference>
<keyword evidence="6" id="KW-0067">ATP-binding</keyword>
<evidence type="ECO:0000256" key="6">
    <source>
        <dbReference type="RuleBase" id="RU367058"/>
    </source>
</evidence>
<evidence type="ECO:0000256" key="3">
    <source>
        <dbReference type="ARBA" id="ARBA00022679"/>
    </source>
</evidence>
<dbReference type="Pfam" id="PF00370">
    <property type="entry name" value="FGGY_N"/>
    <property type="match status" value="1"/>
</dbReference>
<gene>
    <name evidence="9" type="ORF">ALEPTO_LOCUS3538</name>
</gene>
<dbReference type="GO" id="GO:0005524">
    <property type="term" value="F:ATP binding"/>
    <property type="evidence" value="ECO:0007669"/>
    <property type="project" value="UniProtKB-UniRule"/>
</dbReference>
<feature type="domain" description="Carbohydrate kinase FGGY C-terminal" evidence="8">
    <location>
        <begin position="291"/>
        <end position="473"/>
    </location>
</feature>
<dbReference type="AlphaFoldDB" id="A0A9N9F0R4"/>
<evidence type="ECO:0000256" key="4">
    <source>
        <dbReference type="ARBA" id="ARBA00022777"/>
    </source>
</evidence>
<evidence type="ECO:0000313" key="9">
    <source>
        <dbReference type="EMBL" id="CAG8502127.1"/>
    </source>
</evidence>
<evidence type="ECO:0000259" key="7">
    <source>
        <dbReference type="Pfam" id="PF00370"/>
    </source>
</evidence>
<evidence type="ECO:0000256" key="5">
    <source>
        <dbReference type="ARBA" id="ARBA00048885"/>
    </source>
</evidence>
<keyword evidence="6" id="KW-0547">Nucleotide-binding</keyword>
<keyword evidence="6" id="KW-0119">Carbohydrate metabolism</keyword>
<dbReference type="GO" id="GO:0005997">
    <property type="term" value="P:xylulose metabolic process"/>
    <property type="evidence" value="ECO:0007669"/>
    <property type="project" value="TreeGrafter"/>
</dbReference>
<protein>
    <recommendedName>
        <fullName evidence="6">Xylulose kinase</fullName>
        <ecNumber evidence="6">2.7.1.17</ecNumber>
    </recommendedName>
</protein>
<dbReference type="CDD" id="cd07776">
    <property type="entry name" value="ASKHA_NBD_FGGY_SpXK-like"/>
    <property type="match status" value="1"/>
</dbReference>
<evidence type="ECO:0000313" key="10">
    <source>
        <dbReference type="Proteomes" id="UP000789508"/>
    </source>
</evidence>
<proteinExistence type="inferred from homology"/>
<dbReference type="GO" id="GO:0005829">
    <property type="term" value="C:cytosol"/>
    <property type="evidence" value="ECO:0007669"/>
    <property type="project" value="TreeGrafter"/>
</dbReference>
<comment type="catalytic activity">
    <reaction evidence="5 6">
        <text>D-xylulose + ATP = D-xylulose 5-phosphate + ADP + H(+)</text>
        <dbReference type="Rhea" id="RHEA:10964"/>
        <dbReference type="ChEBI" id="CHEBI:15378"/>
        <dbReference type="ChEBI" id="CHEBI:17140"/>
        <dbReference type="ChEBI" id="CHEBI:30616"/>
        <dbReference type="ChEBI" id="CHEBI:57737"/>
        <dbReference type="ChEBI" id="CHEBI:456216"/>
        <dbReference type="EC" id="2.7.1.17"/>
    </reaction>
</comment>
<dbReference type="InterPro" id="IPR042024">
    <property type="entry name" value="D-XK_euk"/>
</dbReference>
<dbReference type="EMBL" id="CAJVPS010000669">
    <property type="protein sequence ID" value="CAG8502127.1"/>
    <property type="molecule type" value="Genomic_DNA"/>
</dbReference>
<name>A0A9N9F0R4_9GLOM</name>
<dbReference type="PANTHER" id="PTHR10196:SF57">
    <property type="entry name" value="XYLULOSE KINASE"/>
    <property type="match status" value="1"/>
</dbReference>
<evidence type="ECO:0000256" key="1">
    <source>
        <dbReference type="ARBA" id="ARBA00009156"/>
    </source>
</evidence>
<keyword evidence="10" id="KW-1185">Reference proteome</keyword>
<evidence type="ECO:0000256" key="2">
    <source>
        <dbReference type="ARBA" id="ARBA00022629"/>
    </source>
</evidence>
<dbReference type="GO" id="GO:0004856">
    <property type="term" value="F:D-xylulokinase activity"/>
    <property type="evidence" value="ECO:0007669"/>
    <property type="project" value="UniProtKB-UniRule"/>
</dbReference>
<dbReference type="Pfam" id="PF02782">
    <property type="entry name" value="FGGY_C"/>
    <property type="match status" value="1"/>
</dbReference>
<keyword evidence="3 6" id="KW-0808">Transferase</keyword>
<dbReference type="OrthoDB" id="1728974at2759"/>
<dbReference type="SUPFAM" id="SSF53067">
    <property type="entry name" value="Actin-like ATPase domain"/>
    <property type="match status" value="2"/>
</dbReference>
<organism evidence="9 10">
    <name type="scientific">Ambispora leptoticha</name>
    <dbReference type="NCBI Taxonomy" id="144679"/>
    <lineage>
        <taxon>Eukaryota</taxon>
        <taxon>Fungi</taxon>
        <taxon>Fungi incertae sedis</taxon>
        <taxon>Mucoromycota</taxon>
        <taxon>Glomeromycotina</taxon>
        <taxon>Glomeromycetes</taxon>
        <taxon>Archaeosporales</taxon>
        <taxon>Ambisporaceae</taxon>
        <taxon>Ambispora</taxon>
    </lineage>
</organism>
<keyword evidence="4 6" id="KW-0418">Kinase</keyword>
<dbReference type="Gene3D" id="3.30.420.40">
    <property type="match status" value="2"/>
</dbReference>
<dbReference type="Proteomes" id="UP000789508">
    <property type="component" value="Unassembled WGS sequence"/>
</dbReference>
<evidence type="ECO:0000259" key="8">
    <source>
        <dbReference type="Pfam" id="PF02782"/>
    </source>
</evidence>
<accession>A0A9N9F0R4</accession>
<dbReference type="InterPro" id="IPR043129">
    <property type="entry name" value="ATPase_NBD"/>
</dbReference>
<dbReference type="PANTHER" id="PTHR10196">
    <property type="entry name" value="SUGAR KINASE"/>
    <property type="match status" value="1"/>
</dbReference>
<comment type="function">
    <text evidence="6">Highly specific D-xylulose kinase which participates in the catabolism of xylose. Xylose is a major component of hemicelluloses such as xylan. Most fungi utilize D-xylose via three enzymatic reactions, xylose reductase (XR), xylitol dehydrogenase (XDH), and xylulokinase, to form xylulose 5-phosphate, which enters pentose phosphate pathway.</text>
</comment>
<dbReference type="InterPro" id="IPR000577">
    <property type="entry name" value="Carb_kinase_FGGY"/>
</dbReference>
<comment type="similarity">
    <text evidence="1 6">Belongs to the FGGY kinase family.</text>
</comment>
<dbReference type="GO" id="GO:0042732">
    <property type="term" value="P:D-xylose metabolic process"/>
    <property type="evidence" value="ECO:0007669"/>
    <property type="project" value="UniProtKB-UniRule"/>
</dbReference>
<dbReference type="EC" id="2.7.1.17" evidence="6"/>
<keyword evidence="2 6" id="KW-0859">Xylose metabolism</keyword>
<dbReference type="FunFam" id="3.30.420.40:FF:000118">
    <property type="entry name" value="Xylulose kinase 2"/>
    <property type="match status" value="1"/>
</dbReference>